<organism evidence="2 3">
    <name type="scientific">Mesorhabditis belari</name>
    <dbReference type="NCBI Taxonomy" id="2138241"/>
    <lineage>
        <taxon>Eukaryota</taxon>
        <taxon>Metazoa</taxon>
        <taxon>Ecdysozoa</taxon>
        <taxon>Nematoda</taxon>
        <taxon>Chromadorea</taxon>
        <taxon>Rhabditida</taxon>
        <taxon>Rhabditina</taxon>
        <taxon>Rhabditomorpha</taxon>
        <taxon>Rhabditoidea</taxon>
        <taxon>Rhabditidae</taxon>
        <taxon>Mesorhabditinae</taxon>
        <taxon>Mesorhabditis</taxon>
    </lineage>
</organism>
<feature type="compositionally biased region" description="Basic and acidic residues" evidence="1">
    <location>
        <begin position="53"/>
        <end position="68"/>
    </location>
</feature>
<evidence type="ECO:0000313" key="2">
    <source>
        <dbReference type="Proteomes" id="UP000887575"/>
    </source>
</evidence>
<accession>A0AAF3F857</accession>
<evidence type="ECO:0000313" key="3">
    <source>
        <dbReference type="WBParaSite" id="MBELARI_LOCUS3010"/>
    </source>
</evidence>
<protein>
    <submittedName>
        <fullName evidence="3">Uncharacterized protein</fullName>
    </submittedName>
</protein>
<feature type="region of interest" description="Disordered" evidence="1">
    <location>
        <begin position="38"/>
        <end position="74"/>
    </location>
</feature>
<name>A0AAF3F857_9BILA</name>
<reference evidence="3" key="1">
    <citation type="submission" date="2024-02" db="UniProtKB">
        <authorList>
            <consortium name="WormBaseParasite"/>
        </authorList>
    </citation>
    <scope>IDENTIFICATION</scope>
</reference>
<proteinExistence type="predicted"/>
<dbReference type="WBParaSite" id="MBELARI_LOCUS3010">
    <property type="protein sequence ID" value="MBELARI_LOCUS3010"/>
    <property type="gene ID" value="MBELARI_LOCUS3010"/>
</dbReference>
<sequence>MDTPIMDRIEEGITKAATGKFNDYGNENETREHALKKTERDFERDLSPNQKGIVDDKTIKNENKEKAESNLNEQ</sequence>
<keyword evidence="2" id="KW-1185">Reference proteome</keyword>
<dbReference type="Proteomes" id="UP000887575">
    <property type="component" value="Unassembled WGS sequence"/>
</dbReference>
<evidence type="ECO:0000256" key="1">
    <source>
        <dbReference type="SAM" id="MobiDB-lite"/>
    </source>
</evidence>
<dbReference type="AlphaFoldDB" id="A0AAF3F857"/>